<organism evidence="1 2">
    <name type="scientific">Pseudomonas fluorescens</name>
    <dbReference type="NCBI Taxonomy" id="294"/>
    <lineage>
        <taxon>Bacteria</taxon>
        <taxon>Pseudomonadati</taxon>
        <taxon>Pseudomonadota</taxon>
        <taxon>Gammaproteobacteria</taxon>
        <taxon>Pseudomonadales</taxon>
        <taxon>Pseudomonadaceae</taxon>
        <taxon>Pseudomonas</taxon>
    </lineage>
</organism>
<comment type="caution">
    <text evidence="1">The sequence shown here is derived from an EMBL/GenBank/DDBJ whole genome shotgun (WGS) entry which is preliminary data.</text>
</comment>
<protein>
    <submittedName>
        <fullName evidence="1">Uncharacterized protein</fullName>
    </submittedName>
</protein>
<sequence>MSTKIAAPTATSTLVRKPAVRWRYWRSNPMRPPRINAALRLTTVSTRELRLMLLIACIRNLHECSGTLVTRRSL</sequence>
<dbReference type="AlphaFoldDB" id="A0A109LGX5"/>
<dbReference type="Proteomes" id="UP000061348">
    <property type="component" value="Unassembled WGS sequence"/>
</dbReference>
<dbReference type="EMBL" id="LCYA01000070">
    <property type="protein sequence ID" value="KWV87632.1"/>
    <property type="molecule type" value="Genomic_DNA"/>
</dbReference>
<name>A0A109LGX5_PSEFL</name>
<proteinExistence type="predicted"/>
<reference evidence="1 2" key="1">
    <citation type="submission" date="2015-05" db="EMBL/GenBank/DDBJ databases">
        <title>A genomic and transcriptomic approach to investigate the blue pigment phenotype in Pseudomonas fluorescens.</title>
        <authorList>
            <person name="Andreani N.A."/>
            <person name="Cardazzo B."/>
        </authorList>
    </citation>
    <scope>NUCLEOTIDE SEQUENCE [LARGE SCALE GENOMIC DNA]</scope>
    <source>
        <strain evidence="1 2">Ps_22</strain>
    </source>
</reference>
<accession>A0A109LGX5</accession>
<evidence type="ECO:0000313" key="2">
    <source>
        <dbReference type="Proteomes" id="UP000061348"/>
    </source>
</evidence>
<evidence type="ECO:0000313" key="1">
    <source>
        <dbReference type="EMBL" id="KWV87632.1"/>
    </source>
</evidence>
<gene>
    <name evidence="1" type="ORF">PFLmoz3_02715</name>
</gene>